<name>A0A5E6Q623_PSEFL</name>
<sequence>MSKQKPNPHVNGMSMFTVDPDADPRSLSIQALETFCSVNDLLLDLADSLDDKARRSAVIIYQLSELGLMLVEKSLAREPAV</sequence>
<evidence type="ECO:0000313" key="2">
    <source>
        <dbReference type="Proteomes" id="UP000326953"/>
    </source>
</evidence>
<dbReference type="RefSeq" id="WP_318181468.1">
    <property type="nucleotide sequence ID" value="NZ_CABVHK010000002.1"/>
</dbReference>
<organism evidence="1 2">
    <name type="scientific">Pseudomonas fluorescens</name>
    <dbReference type="NCBI Taxonomy" id="294"/>
    <lineage>
        <taxon>Bacteria</taxon>
        <taxon>Pseudomonadati</taxon>
        <taxon>Pseudomonadota</taxon>
        <taxon>Gammaproteobacteria</taxon>
        <taxon>Pseudomonadales</taxon>
        <taxon>Pseudomonadaceae</taxon>
        <taxon>Pseudomonas</taxon>
    </lineage>
</organism>
<reference evidence="1 2" key="1">
    <citation type="submission" date="2019-09" db="EMBL/GenBank/DDBJ databases">
        <authorList>
            <person name="Chandra G."/>
            <person name="Truman W A."/>
        </authorList>
    </citation>
    <scope>NUCLEOTIDE SEQUENCE [LARGE SCALE GENOMIC DNA]</scope>
    <source>
        <strain evidence="1">PS662</strain>
    </source>
</reference>
<dbReference type="Proteomes" id="UP000326953">
    <property type="component" value="Unassembled WGS sequence"/>
</dbReference>
<dbReference type="EMBL" id="CABVHK010000002">
    <property type="protein sequence ID" value="VVM51331.1"/>
    <property type="molecule type" value="Genomic_DNA"/>
</dbReference>
<protein>
    <recommendedName>
        <fullName evidence="3">Short-chain dehydrogenase</fullName>
    </recommendedName>
</protein>
<dbReference type="Pfam" id="PF19619">
    <property type="entry name" value="DUF6124"/>
    <property type="match status" value="1"/>
</dbReference>
<gene>
    <name evidence="1" type="ORF">PS662_00822</name>
</gene>
<evidence type="ECO:0008006" key="3">
    <source>
        <dbReference type="Google" id="ProtNLM"/>
    </source>
</evidence>
<dbReference type="AlphaFoldDB" id="A0A5E6Q623"/>
<proteinExistence type="predicted"/>
<evidence type="ECO:0000313" key="1">
    <source>
        <dbReference type="EMBL" id="VVM51331.1"/>
    </source>
</evidence>
<accession>A0A5E6Q623</accession>